<dbReference type="PRINTS" id="PR00080">
    <property type="entry name" value="SDRFAMILY"/>
</dbReference>
<dbReference type="GO" id="GO:0004316">
    <property type="term" value="F:3-oxoacyl-[acyl-carrier-protein] reductase (NADPH) activity"/>
    <property type="evidence" value="ECO:0007669"/>
    <property type="project" value="UniProtKB-UniRule"/>
</dbReference>
<proteinExistence type="inferred from homology"/>
<dbReference type="SMART" id="SM00822">
    <property type="entry name" value="PKS_KR"/>
    <property type="match status" value="1"/>
</dbReference>
<dbReference type="NCBIfam" id="NF005559">
    <property type="entry name" value="PRK07231.1"/>
    <property type="match status" value="1"/>
</dbReference>
<keyword evidence="4 5" id="KW-0521">NADP</keyword>
<dbReference type="InterPro" id="IPR011284">
    <property type="entry name" value="3oxo_ACP_reduc"/>
</dbReference>
<dbReference type="PANTHER" id="PTHR42879">
    <property type="entry name" value="3-OXOACYL-(ACYL-CARRIER-PROTEIN) REDUCTASE"/>
    <property type="match status" value="1"/>
</dbReference>
<dbReference type="InterPro" id="IPR057326">
    <property type="entry name" value="KR_dom"/>
</dbReference>
<dbReference type="InterPro" id="IPR036291">
    <property type="entry name" value="NAD(P)-bd_dom_sf"/>
</dbReference>
<dbReference type="FunFam" id="3.40.50.720:FF:000173">
    <property type="entry name" value="3-oxoacyl-[acyl-carrier protein] reductase"/>
    <property type="match status" value="1"/>
</dbReference>
<organism evidence="7 8">
    <name type="scientific">Candidatus Nucleicultrix amoebiphila FS5</name>
    <dbReference type="NCBI Taxonomy" id="1414854"/>
    <lineage>
        <taxon>Bacteria</taxon>
        <taxon>Pseudomonadati</taxon>
        <taxon>Pseudomonadota</taxon>
        <taxon>Alphaproteobacteria</taxon>
        <taxon>Holosporales</taxon>
        <taxon>Candidatus Nucleicultricaceae</taxon>
        <taxon>Candidatus Nucleicultrix</taxon>
    </lineage>
</organism>
<dbReference type="EC" id="1.1.1.100" evidence="5"/>
<dbReference type="CDD" id="cd05333">
    <property type="entry name" value="BKR_SDR_c"/>
    <property type="match status" value="1"/>
</dbReference>
<dbReference type="InterPro" id="IPR020904">
    <property type="entry name" value="Sc_DH/Rdtase_CS"/>
</dbReference>
<evidence type="ECO:0000259" key="6">
    <source>
        <dbReference type="SMART" id="SM00822"/>
    </source>
</evidence>
<dbReference type="STRING" id="1414854.GQ61_08005"/>
<feature type="binding site" evidence="4">
    <location>
        <position position="87"/>
    </location>
    <ligand>
        <name>NADP(+)</name>
        <dbReference type="ChEBI" id="CHEBI:58349"/>
    </ligand>
</feature>
<feature type="active site" description="Proton acceptor" evidence="3">
    <location>
        <position position="152"/>
    </location>
</feature>
<dbReference type="UniPathway" id="UPA00094"/>
<name>A0A1W6N615_9PROT</name>
<dbReference type="NCBIfam" id="NF009466">
    <property type="entry name" value="PRK12826.1-2"/>
    <property type="match status" value="1"/>
</dbReference>
<feature type="binding site" evidence="4">
    <location>
        <position position="38"/>
    </location>
    <ligand>
        <name>NADP(+)</name>
        <dbReference type="ChEBI" id="CHEBI:58349"/>
    </ligand>
</feature>
<protein>
    <recommendedName>
        <fullName evidence="5">3-oxoacyl-[acyl-carrier-protein] reductase</fullName>
        <ecNumber evidence="5">1.1.1.100</ecNumber>
    </recommendedName>
</protein>
<keyword evidence="5" id="KW-0444">Lipid biosynthesis</keyword>
<dbReference type="Gene3D" id="3.40.50.720">
    <property type="entry name" value="NAD(P)-binding Rossmann-like Domain"/>
    <property type="match status" value="1"/>
</dbReference>
<evidence type="ECO:0000256" key="2">
    <source>
        <dbReference type="ARBA" id="ARBA00023002"/>
    </source>
</evidence>
<evidence type="ECO:0000256" key="4">
    <source>
        <dbReference type="PIRSR" id="PIRSR611284-2"/>
    </source>
</evidence>
<dbReference type="NCBIfam" id="TIGR01830">
    <property type="entry name" value="3oxo_ACP_reduc"/>
    <property type="match status" value="1"/>
</dbReference>
<comment type="function">
    <text evidence="5">Catalyzes the NADPH-dependent reduction of beta-ketoacyl-ACP substrates to beta-hydroxyacyl-ACP products, the first reductive step in the elongation cycle of fatty acid biosynthesis.</text>
</comment>
<dbReference type="Proteomes" id="UP000237351">
    <property type="component" value="Chromosome"/>
</dbReference>
<dbReference type="InterPro" id="IPR050259">
    <property type="entry name" value="SDR"/>
</dbReference>
<keyword evidence="5" id="KW-0275">Fatty acid biosynthesis</keyword>
<sequence length="245" mass="25798">MFSLNGKKALITGASGALGASIAKALHDQGATVMLTGTRVEALEKLGAELKDRYHILPCNLSDTASVEQLIPEAEKQMGQIDILVNNAGITRDNLMVRLKDDDLKDVVEVNLAVPFRLMRACLRGMMKQRWGRIINISSIVGVTGNPGQTNYCATKAGLIGLSKALAAEVASRNITVNCIAPGFMVSAMTGSLPEAQKEKLLSAIPMGRMGAAEDVAAAAVFLASDEAGYVTGQTLHINGGMAMI</sequence>
<dbReference type="InterPro" id="IPR002347">
    <property type="entry name" value="SDR_fam"/>
</dbReference>
<feature type="binding site" evidence="4">
    <location>
        <begin position="152"/>
        <end position="156"/>
    </location>
    <ligand>
        <name>NADP(+)</name>
        <dbReference type="ChEBI" id="CHEBI:58349"/>
    </ligand>
</feature>
<comment type="pathway">
    <text evidence="5">Lipid metabolism; fatty acid biosynthesis.</text>
</comment>
<keyword evidence="5" id="KW-0443">Lipid metabolism</keyword>
<comment type="catalytic activity">
    <reaction evidence="5">
        <text>a (3R)-hydroxyacyl-[ACP] + NADP(+) = a 3-oxoacyl-[ACP] + NADPH + H(+)</text>
        <dbReference type="Rhea" id="RHEA:17397"/>
        <dbReference type="Rhea" id="RHEA-COMP:9916"/>
        <dbReference type="Rhea" id="RHEA-COMP:9945"/>
        <dbReference type="ChEBI" id="CHEBI:15378"/>
        <dbReference type="ChEBI" id="CHEBI:57783"/>
        <dbReference type="ChEBI" id="CHEBI:58349"/>
        <dbReference type="ChEBI" id="CHEBI:78776"/>
        <dbReference type="ChEBI" id="CHEBI:78827"/>
        <dbReference type="EC" id="1.1.1.100"/>
    </reaction>
</comment>
<dbReference type="PROSITE" id="PS00061">
    <property type="entry name" value="ADH_SHORT"/>
    <property type="match status" value="1"/>
</dbReference>
<gene>
    <name evidence="7" type="ORF">GQ61_08005</name>
</gene>
<keyword evidence="8" id="KW-1185">Reference proteome</keyword>
<keyword evidence="5" id="KW-0276">Fatty acid metabolism</keyword>
<evidence type="ECO:0000313" key="8">
    <source>
        <dbReference type="Proteomes" id="UP000237351"/>
    </source>
</evidence>
<dbReference type="GO" id="GO:0051287">
    <property type="term" value="F:NAD binding"/>
    <property type="evidence" value="ECO:0007669"/>
    <property type="project" value="UniProtKB-UniRule"/>
</dbReference>
<dbReference type="AlphaFoldDB" id="A0A1W6N615"/>
<dbReference type="Pfam" id="PF13561">
    <property type="entry name" value="adh_short_C2"/>
    <property type="match status" value="1"/>
</dbReference>
<feature type="domain" description="Ketoreductase" evidence="6">
    <location>
        <begin position="7"/>
        <end position="183"/>
    </location>
</feature>
<evidence type="ECO:0000313" key="7">
    <source>
        <dbReference type="EMBL" id="ARN85238.1"/>
    </source>
</evidence>
<evidence type="ECO:0000256" key="5">
    <source>
        <dbReference type="RuleBase" id="RU366074"/>
    </source>
</evidence>
<keyword evidence="2 5" id="KW-0560">Oxidoreductase</keyword>
<dbReference type="KEGG" id="naf:GQ61_08005"/>
<dbReference type="GO" id="GO:0006633">
    <property type="term" value="P:fatty acid biosynthetic process"/>
    <property type="evidence" value="ECO:0007669"/>
    <property type="project" value="UniProtKB-UniPathway"/>
</dbReference>
<comment type="subunit">
    <text evidence="5">Homotetramer.</text>
</comment>
<dbReference type="PRINTS" id="PR00081">
    <property type="entry name" value="GDHRDH"/>
</dbReference>
<dbReference type="OrthoDB" id="9804774at2"/>
<accession>A0A1W6N615</accession>
<dbReference type="PANTHER" id="PTHR42879:SF2">
    <property type="entry name" value="3-OXOACYL-[ACYL-CARRIER-PROTEIN] REDUCTASE FABG"/>
    <property type="match status" value="1"/>
</dbReference>
<dbReference type="EMBL" id="CP008743">
    <property type="protein sequence ID" value="ARN85238.1"/>
    <property type="molecule type" value="Genomic_DNA"/>
</dbReference>
<dbReference type="SUPFAM" id="SSF51735">
    <property type="entry name" value="NAD(P)-binding Rossmann-fold domains"/>
    <property type="match status" value="1"/>
</dbReference>
<reference evidence="7 8" key="1">
    <citation type="submission" date="2014-06" db="EMBL/GenBank/DDBJ databases">
        <title>The genome of the endonuclear symbiont Nucleicultrix amoebiphila.</title>
        <authorList>
            <person name="Schulz F."/>
            <person name="Horn M."/>
        </authorList>
    </citation>
    <scope>NUCLEOTIDE SEQUENCE [LARGE SCALE GENOMIC DNA]</scope>
    <source>
        <strain evidence="7 8">FS5</strain>
    </source>
</reference>
<evidence type="ECO:0000256" key="3">
    <source>
        <dbReference type="PIRSR" id="PIRSR611284-1"/>
    </source>
</evidence>
<dbReference type="RefSeq" id="WP_085784783.1">
    <property type="nucleotide sequence ID" value="NZ_CP008743.1"/>
</dbReference>
<evidence type="ECO:0000256" key="1">
    <source>
        <dbReference type="ARBA" id="ARBA00006484"/>
    </source>
</evidence>
<comment type="similarity">
    <text evidence="1 5">Belongs to the short-chain dehydrogenases/reductases (SDR) family.</text>
</comment>